<keyword evidence="8" id="KW-1185">Reference proteome</keyword>
<dbReference type="Proteomes" id="UP000254589">
    <property type="component" value="Unassembled WGS sequence"/>
</dbReference>
<evidence type="ECO:0000313" key="8">
    <source>
        <dbReference type="Proteomes" id="UP000035086"/>
    </source>
</evidence>
<dbReference type="Proteomes" id="UP000035086">
    <property type="component" value="Chromosome"/>
</dbReference>
<proteinExistence type="inferred from homology"/>
<dbReference type="SUPFAM" id="SSF53850">
    <property type="entry name" value="Periplasmic binding protein-like II"/>
    <property type="match status" value="1"/>
</dbReference>
<reference evidence="6" key="2">
    <citation type="submission" date="2016-11" db="EMBL/GenBank/DDBJ databases">
        <title>Complete Genome Sequencing of Pandoraea pulmonicola DSM 16583.</title>
        <authorList>
            <person name="Chan K.-G."/>
        </authorList>
    </citation>
    <scope>NUCLEOTIDE SEQUENCE</scope>
    <source>
        <strain evidence="6">DSM 16583</strain>
    </source>
</reference>
<dbReference type="Gene3D" id="3.40.190.10">
    <property type="entry name" value="Periplasmic binding protein-like II"/>
    <property type="match status" value="2"/>
</dbReference>
<dbReference type="EMBL" id="UGSJ01000001">
    <property type="protein sequence ID" value="SUA91850.1"/>
    <property type="molecule type" value="Genomic_DNA"/>
</dbReference>
<keyword evidence="3" id="KW-0238">DNA-binding</keyword>
<dbReference type="PANTHER" id="PTHR30118:SF15">
    <property type="entry name" value="TRANSCRIPTIONAL REGULATORY PROTEIN"/>
    <property type="match status" value="1"/>
</dbReference>
<dbReference type="CDD" id="cd08460">
    <property type="entry name" value="PBP2_DntR_like_1"/>
    <property type="match status" value="1"/>
</dbReference>
<keyword evidence="2" id="KW-0805">Transcription regulation</keyword>
<evidence type="ECO:0000313" key="7">
    <source>
        <dbReference type="EMBL" id="SUA91850.1"/>
    </source>
</evidence>
<dbReference type="Gene3D" id="1.10.10.10">
    <property type="entry name" value="Winged helix-like DNA-binding domain superfamily/Winged helix DNA-binding domain"/>
    <property type="match status" value="1"/>
</dbReference>
<accession>A0AAJ5D1T5</accession>
<gene>
    <name evidence="7" type="primary">nodD2_2</name>
    <name evidence="7" type="ORF">NCTC13159_03364</name>
    <name evidence="6" type="ORF">RO07_04560</name>
</gene>
<dbReference type="Pfam" id="PF03466">
    <property type="entry name" value="LysR_substrate"/>
    <property type="match status" value="1"/>
</dbReference>
<dbReference type="Pfam" id="PF00126">
    <property type="entry name" value="HTH_1"/>
    <property type="match status" value="1"/>
</dbReference>
<protein>
    <submittedName>
        <fullName evidence="6">LysR family transcriptional regulator</fullName>
    </submittedName>
    <submittedName>
        <fullName evidence="7">Nodulation protein D 2</fullName>
    </submittedName>
</protein>
<dbReference type="InterPro" id="IPR050389">
    <property type="entry name" value="LysR-type_TF"/>
</dbReference>
<evidence type="ECO:0000259" key="5">
    <source>
        <dbReference type="PROSITE" id="PS50931"/>
    </source>
</evidence>
<dbReference type="RefSeq" id="WP_039405580.1">
    <property type="nucleotide sequence ID" value="NZ_CP010310.2"/>
</dbReference>
<dbReference type="InterPro" id="IPR036390">
    <property type="entry name" value="WH_DNA-bd_sf"/>
</dbReference>
<dbReference type="PANTHER" id="PTHR30118">
    <property type="entry name" value="HTH-TYPE TRANSCRIPTIONAL REGULATOR LEUO-RELATED"/>
    <property type="match status" value="1"/>
</dbReference>
<sequence length="301" mass="33242">MKRQSWTSVDLNLLKAFSVLVSELSVAAAARRLNLSESAMSRTLGRVREAFGDPVLVRAGRSLVPTPRALSLQAKVNEMLEAAQEIFRADEPPNPAALERTFTIQCNEGFVVEFGAKLLGIVRASAPKVRLRFVTQREKSAEALREDFADVEIGVLGRSGPEIRLKTLLRDRFVGVVAPDHALAKRGHVSVSDYVSHEHVSVSRRGLVDGPIDNALRENDVVRDIAAVVSSFPAALAMARDSELIANVPFRQTAFARKGMHTFELPFETPQVVVSMMWHPKVDADAAHRWLRDCLQLACEE</sequence>
<dbReference type="PROSITE" id="PS50931">
    <property type="entry name" value="HTH_LYSR"/>
    <property type="match status" value="1"/>
</dbReference>
<dbReference type="KEGG" id="ppul:RO07_04560"/>
<dbReference type="GO" id="GO:0003677">
    <property type="term" value="F:DNA binding"/>
    <property type="evidence" value="ECO:0007669"/>
    <property type="project" value="UniProtKB-KW"/>
</dbReference>
<dbReference type="AlphaFoldDB" id="A0AAJ5D1T5"/>
<dbReference type="InterPro" id="IPR036388">
    <property type="entry name" value="WH-like_DNA-bd_sf"/>
</dbReference>
<reference evidence="7 9" key="3">
    <citation type="submission" date="2018-06" db="EMBL/GenBank/DDBJ databases">
        <authorList>
            <consortium name="Pathogen Informatics"/>
            <person name="Doyle S."/>
        </authorList>
    </citation>
    <scope>NUCLEOTIDE SEQUENCE [LARGE SCALE GENOMIC DNA]</scope>
    <source>
        <strain evidence="7 9">NCTC13159</strain>
    </source>
</reference>
<name>A0AAJ5D1T5_PANPU</name>
<evidence type="ECO:0000256" key="1">
    <source>
        <dbReference type="ARBA" id="ARBA00009437"/>
    </source>
</evidence>
<evidence type="ECO:0000256" key="4">
    <source>
        <dbReference type="ARBA" id="ARBA00023163"/>
    </source>
</evidence>
<comment type="similarity">
    <text evidence="1">Belongs to the LysR transcriptional regulatory family.</text>
</comment>
<dbReference type="InterPro" id="IPR005119">
    <property type="entry name" value="LysR_subst-bd"/>
</dbReference>
<organism evidence="7 9">
    <name type="scientific">Pandoraea pulmonicola</name>
    <dbReference type="NCBI Taxonomy" id="93221"/>
    <lineage>
        <taxon>Bacteria</taxon>
        <taxon>Pseudomonadati</taxon>
        <taxon>Pseudomonadota</taxon>
        <taxon>Betaproteobacteria</taxon>
        <taxon>Burkholderiales</taxon>
        <taxon>Burkholderiaceae</taxon>
        <taxon>Pandoraea</taxon>
    </lineage>
</organism>
<keyword evidence="4" id="KW-0804">Transcription</keyword>
<evidence type="ECO:0000256" key="2">
    <source>
        <dbReference type="ARBA" id="ARBA00023015"/>
    </source>
</evidence>
<evidence type="ECO:0000256" key="3">
    <source>
        <dbReference type="ARBA" id="ARBA00023125"/>
    </source>
</evidence>
<dbReference type="InterPro" id="IPR000847">
    <property type="entry name" value="LysR_HTH_N"/>
</dbReference>
<reference evidence="8" key="1">
    <citation type="submission" date="2014-12" db="EMBL/GenBank/DDBJ databases">
        <title>Complete Genome Sequencing of Pandoraea pulmonicola DSM 16583.</title>
        <authorList>
            <person name="Chan K.-G."/>
        </authorList>
    </citation>
    <scope>NUCLEOTIDE SEQUENCE [LARGE SCALE GENOMIC DNA]</scope>
    <source>
        <strain evidence="8">DSM 16583</strain>
    </source>
</reference>
<dbReference type="GO" id="GO:0003700">
    <property type="term" value="F:DNA-binding transcription factor activity"/>
    <property type="evidence" value="ECO:0007669"/>
    <property type="project" value="InterPro"/>
</dbReference>
<evidence type="ECO:0000313" key="6">
    <source>
        <dbReference type="EMBL" id="AJC19925.1"/>
    </source>
</evidence>
<dbReference type="SUPFAM" id="SSF46785">
    <property type="entry name" value="Winged helix' DNA-binding domain"/>
    <property type="match status" value="1"/>
</dbReference>
<dbReference type="EMBL" id="CP010310">
    <property type="protein sequence ID" value="AJC19925.1"/>
    <property type="molecule type" value="Genomic_DNA"/>
</dbReference>
<feature type="domain" description="HTH lysR-type" evidence="5">
    <location>
        <begin position="9"/>
        <end position="66"/>
    </location>
</feature>
<evidence type="ECO:0000313" key="9">
    <source>
        <dbReference type="Proteomes" id="UP000254589"/>
    </source>
</evidence>